<dbReference type="AlphaFoldDB" id="A0AAP2Z7C4"/>
<dbReference type="Pfam" id="PF01928">
    <property type="entry name" value="CYTH"/>
    <property type="match status" value="1"/>
</dbReference>
<organism evidence="2 3">
    <name type="scientific">Natronosalvus hydrolyticus</name>
    <dbReference type="NCBI Taxonomy" id="2979988"/>
    <lineage>
        <taxon>Archaea</taxon>
        <taxon>Methanobacteriati</taxon>
        <taxon>Methanobacteriota</taxon>
        <taxon>Stenosarchaea group</taxon>
        <taxon>Halobacteria</taxon>
        <taxon>Halobacteriales</taxon>
        <taxon>Natrialbaceae</taxon>
        <taxon>Natronosalvus</taxon>
    </lineage>
</organism>
<dbReference type="InterPro" id="IPR033469">
    <property type="entry name" value="CYTH-like_dom_sf"/>
</dbReference>
<proteinExistence type="predicted"/>
<protein>
    <submittedName>
        <fullName evidence="2">Class IV adenylate cyclase</fullName>
    </submittedName>
</protein>
<evidence type="ECO:0000259" key="1">
    <source>
        <dbReference type="PROSITE" id="PS51707"/>
    </source>
</evidence>
<comment type="caution">
    <text evidence="2">The sequence shown here is derived from an EMBL/GenBank/DDBJ whole genome shotgun (WGS) entry which is preliminary data.</text>
</comment>
<keyword evidence="3" id="KW-1185">Reference proteome</keyword>
<dbReference type="RefSeq" id="WP_342808336.1">
    <property type="nucleotide sequence ID" value="NZ_JAOPJZ010000005.1"/>
</dbReference>
<feature type="domain" description="CYTH" evidence="1">
    <location>
        <begin position="1"/>
        <end position="178"/>
    </location>
</feature>
<dbReference type="PANTHER" id="PTHR21028:SF2">
    <property type="entry name" value="CYTH DOMAIN-CONTAINING PROTEIN"/>
    <property type="match status" value="1"/>
</dbReference>
<dbReference type="CDD" id="cd07890">
    <property type="entry name" value="CYTH-like_AC_IV-like"/>
    <property type="match status" value="1"/>
</dbReference>
<dbReference type="InterPro" id="IPR023577">
    <property type="entry name" value="CYTH_domain"/>
</dbReference>
<dbReference type="SUPFAM" id="SSF55154">
    <property type="entry name" value="CYTH-like phosphatases"/>
    <property type="match status" value="1"/>
</dbReference>
<dbReference type="PROSITE" id="PS51707">
    <property type="entry name" value="CYTH"/>
    <property type="match status" value="1"/>
</dbReference>
<dbReference type="InterPro" id="IPR008173">
    <property type="entry name" value="Adenylyl_cyclase_CyaB"/>
</dbReference>
<dbReference type="PANTHER" id="PTHR21028">
    <property type="entry name" value="SI:CH211-156B7.4"/>
    <property type="match status" value="1"/>
</dbReference>
<evidence type="ECO:0000313" key="3">
    <source>
        <dbReference type="Proteomes" id="UP001321047"/>
    </source>
</evidence>
<reference evidence="2 3" key="1">
    <citation type="submission" date="2022-09" db="EMBL/GenBank/DDBJ databases">
        <title>Enrichment on poylsaccharides allowed isolation of novel metabolic and taxonomic groups of Haloarchaea.</title>
        <authorList>
            <person name="Sorokin D.Y."/>
            <person name="Elcheninov A.G."/>
            <person name="Khizhniak T.V."/>
            <person name="Kolganova T.V."/>
            <person name="Kublanov I.V."/>
        </authorList>
    </citation>
    <scope>NUCLEOTIDE SEQUENCE [LARGE SCALE GENOMIC DNA]</scope>
    <source>
        <strain evidence="2 3">AArc-curdl1</strain>
    </source>
</reference>
<sequence length="178" mass="20402">MYEVELKVEASLETVRNKLEVEGATKQGTVTQEDTYYDAPHRSFSETDEALRIRRERVDEAAESRLTYKGPLLEEESKTRAEHETGVEDGETMHDVLSALGFEPVATVYKERERYALEGYTITLDAVDDVGEYVEIEAETESMEEIESVRMGAKRVLERLDLDPETQLRTSYLELLLE</sequence>
<dbReference type="Proteomes" id="UP001321047">
    <property type="component" value="Unassembled WGS sequence"/>
</dbReference>
<gene>
    <name evidence="2" type="primary">cyaB</name>
    <name evidence="2" type="ORF">OB919_08325</name>
</gene>
<dbReference type="NCBIfam" id="TIGR00318">
    <property type="entry name" value="cyaB"/>
    <property type="match status" value="1"/>
</dbReference>
<dbReference type="EMBL" id="JAOPJZ010000005">
    <property type="protein sequence ID" value="MCU4751987.1"/>
    <property type="molecule type" value="Genomic_DNA"/>
</dbReference>
<dbReference type="SMART" id="SM01118">
    <property type="entry name" value="CYTH"/>
    <property type="match status" value="1"/>
</dbReference>
<evidence type="ECO:0000313" key="2">
    <source>
        <dbReference type="EMBL" id="MCU4751987.1"/>
    </source>
</evidence>
<dbReference type="Gene3D" id="2.40.320.10">
    <property type="entry name" value="Hypothetical Protein Pfu-838710-001"/>
    <property type="match status" value="1"/>
</dbReference>
<name>A0AAP2Z7C4_9EURY</name>
<accession>A0AAP2Z7C4</accession>